<dbReference type="EMBL" id="PKGS01000007">
    <property type="protein sequence ID" value="PKZ15272.1"/>
    <property type="molecule type" value="Genomic_DNA"/>
</dbReference>
<dbReference type="Pfam" id="PF12836">
    <property type="entry name" value="HHH_3"/>
    <property type="match status" value="1"/>
</dbReference>
<keyword evidence="4" id="KW-0411">Iron-sulfur</keyword>
<keyword evidence="1" id="KW-0949">S-adenosyl-L-methionine</keyword>
<keyword evidence="2" id="KW-0479">Metal-binding</keyword>
<dbReference type="RefSeq" id="WP_101540805.1">
    <property type="nucleotide sequence ID" value="NZ_PKGS01000007.1"/>
</dbReference>
<accession>A0A2I1M574</accession>
<dbReference type="Proteomes" id="UP000234335">
    <property type="component" value="Unassembled WGS sequence"/>
</dbReference>
<dbReference type="Gene3D" id="1.10.150.320">
    <property type="entry name" value="Photosystem II 12 kDa extrinsic protein"/>
    <property type="match status" value="1"/>
</dbReference>
<keyword evidence="6" id="KW-1185">Reference proteome</keyword>
<dbReference type="PANTHER" id="PTHR21180:SF9">
    <property type="entry name" value="TYPE II SECRETION SYSTEM PROTEIN K"/>
    <property type="match status" value="1"/>
</dbReference>
<sequence>MDIREKLEILADAAKYDVSCSSSGSNRKNKNKGLGNGSMGGICHSYSEDGRCISLLKILMTNSCIYSCEYCINRRENDTIRATFTPEEIADLTMNFYRRNYIEGLFLSSGIAKNPDYTMERLVKVAELLRYKYKFNGYIHMKAIPGASSDLVKKMGLLVDRMSINIELPTQKALSLLAPEKKIVDITKPMANVKNEMMVYGADRQKFAHTPKFLPAGQTTQMIIGANRESDLEIIKTSEKLYNTYALKRVYYSGIVPVVKSKYTAGIDKTPLLREHRLYQADFLLRAYRFKADDLLSLSEANFDLSIDPKSNWAINNIERFPIEINKASYYELMKVPGFGRIYANRIIKAREFRKLTYDSLKALKISTKRAQHFITVNGVYRGLSFKNKNELKNLLSAPDDSNYKQLSMFDVV</sequence>
<dbReference type="PANTHER" id="PTHR21180">
    <property type="entry name" value="ENDONUCLEASE/EXONUCLEASE/PHOSPHATASE FAMILY DOMAIN-CONTAINING PROTEIN 1"/>
    <property type="match status" value="1"/>
</dbReference>
<dbReference type="GO" id="GO:0046872">
    <property type="term" value="F:metal ion binding"/>
    <property type="evidence" value="ECO:0007669"/>
    <property type="project" value="UniProtKB-KW"/>
</dbReference>
<dbReference type="InterPro" id="IPR051675">
    <property type="entry name" value="Endo/Exo/Phosphatase_dom_1"/>
</dbReference>
<keyword evidence="3" id="KW-0408">Iron</keyword>
<dbReference type="Gene3D" id="3.20.20.70">
    <property type="entry name" value="Aldolase class I"/>
    <property type="match status" value="1"/>
</dbReference>
<dbReference type="InterPro" id="IPR013785">
    <property type="entry name" value="Aldolase_TIM"/>
</dbReference>
<dbReference type="SFLD" id="SFLDG01102">
    <property type="entry name" value="Uncharacterised_Radical_SAM_Su"/>
    <property type="match status" value="1"/>
</dbReference>
<evidence type="ECO:0000256" key="1">
    <source>
        <dbReference type="ARBA" id="ARBA00022691"/>
    </source>
</evidence>
<dbReference type="GO" id="GO:0003824">
    <property type="term" value="F:catalytic activity"/>
    <property type="evidence" value="ECO:0007669"/>
    <property type="project" value="InterPro"/>
</dbReference>
<dbReference type="SUPFAM" id="SSF47781">
    <property type="entry name" value="RuvA domain 2-like"/>
    <property type="match status" value="1"/>
</dbReference>
<organism evidence="5 6">
    <name type="scientific">Anaerococcus octavius</name>
    <dbReference type="NCBI Taxonomy" id="54007"/>
    <lineage>
        <taxon>Bacteria</taxon>
        <taxon>Bacillati</taxon>
        <taxon>Bacillota</taxon>
        <taxon>Tissierellia</taxon>
        <taxon>Tissierellales</taxon>
        <taxon>Peptoniphilaceae</taxon>
        <taxon>Anaerococcus</taxon>
    </lineage>
</organism>
<gene>
    <name evidence="5" type="ORF">CYJ34_08270</name>
</gene>
<dbReference type="InterPro" id="IPR007197">
    <property type="entry name" value="rSAM"/>
</dbReference>
<reference evidence="5 6" key="1">
    <citation type="submission" date="2017-12" db="EMBL/GenBank/DDBJ databases">
        <title>Phylogenetic diversity of female urinary microbiome.</title>
        <authorList>
            <person name="Thomas-White K."/>
            <person name="Wolfe A.J."/>
        </authorList>
    </citation>
    <scope>NUCLEOTIDE SEQUENCE [LARGE SCALE GENOMIC DNA]</scope>
    <source>
        <strain evidence="5 6">UMB0119</strain>
    </source>
</reference>
<evidence type="ECO:0000256" key="4">
    <source>
        <dbReference type="ARBA" id="ARBA00023014"/>
    </source>
</evidence>
<evidence type="ECO:0000256" key="3">
    <source>
        <dbReference type="ARBA" id="ARBA00023004"/>
    </source>
</evidence>
<dbReference type="InterPro" id="IPR010994">
    <property type="entry name" value="RuvA_2-like"/>
</dbReference>
<proteinExistence type="predicted"/>
<dbReference type="AlphaFoldDB" id="A0A2I1M574"/>
<evidence type="ECO:0000313" key="6">
    <source>
        <dbReference type="Proteomes" id="UP000234335"/>
    </source>
</evidence>
<evidence type="ECO:0000313" key="5">
    <source>
        <dbReference type="EMBL" id="PKZ15272.1"/>
    </source>
</evidence>
<comment type="caution">
    <text evidence="5">The sequence shown here is derived from an EMBL/GenBank/DDBJ whole genome shotgun (WGS) entry which is preliminary data.</text>
</comment>
<dbReference type="SFLD" id="SFLDS00029">
    <property type="entry name" value="Radical_SAM"/>
    <property type="match status" value="1"/>
</dbReference>
<dbReference type="GO" id="GO:0051536">
    <property type="term" value="F:iron-sulfur cluster binding"/>
    <property type="evidence" value="ECO:0007669"/>
    <property type="project" value="UniProtKB-KW"/>
</dbReference>
<dbReference type="NCBIfam" id="TIGR03916">
    <property type="entry name" value="rSAM_link_UDG"/>
    <property type="match status" value="1"/>
</dbReference>
<evidence type="ECO:0000256" key="2">
    <source>
        <dbReference type="ARBA" id="ARBA00022723"/>
    </source>
</evidence>
<dbReference type="SUPFAM" id="SSF102114">
    <property type="entry name" value="Radical SAM enzymes"/>
    <property type="match status" value="1"/>
</dbReference>
<name>A0A2I1M574_9FIRM</name>
<dbReference type="InterPro" id="IPR023874">
    <property type="entry name" value="DNA_rSAM_put"/>
</dbReference>
<dbReference type="InterPro" id="IPR058240">
    <property type="entry name" value="rSAM_sf"/>
</dbReference>
<protein>
    <submittedName>
        <fullName evidence="5">Putative DNA modification/repair radical SAM protein</fullName>
    </submittedName>
</protein>